<organism evidence="1">
    <name type="scientific">Vibrio chaetopteri</name>
    <dbReference type="NCBI Taxonomy" id="3016528"/>
    <lineage>
        <taxon>Bacteria</taxon>
        <taxon>Pseudomonadati</taxon>
        <taxon>Pseudomonadota</taxon>
        <taxon>Gammaproteobacteria</taxon>
        <taxon>Vibrionales</taxon>
        <taxon>Vibrionaceae</taxon>
        <taxon>Vibrio</taxon>
    </lineage>
</organism>
<dbReference type="AlphaFoldDB" id="A0AAU8BRZ6"/>
<geneLocation type="plasmid" evidence="1">
    <name>p1</name>
</geneLocation>
<keyword evidence="1" id="KW-0614">Plasmid</keyword>
<dbReference type="EMBL" id="CP115922">
    <property type="protein sequence ID" value="XCD19304.1"/>
    <property type="molecule type" value="Genomic_DNA"/>
</dbReference>
<reference evidence="1" key="1">
    <citation type="submission" date="2023-01" db="EMBL/GenBank/DDBJ databases">
        <title>Vibrio sp. CB1-14 genome sequencing.</title>
        <authorList>
            <person name="Otstavnykh N."/>
            <person name="Isaeva M."/>
            <person name="Meleshko D."/>
        </authorList>
    </citation>
    <scope>NUCLEOTIDE SEQUENCE</scope>
    <source>
        <strain evidence="1">CB1-14</strain>
        <plasmid evidence="1">p1</plasmid>
    </source>
</reference>
<gene>
    <name evidence="1" type="ORF">PG915_24415</name>
</gene>
<dbReference type="RefSeq" id="WP_353500422.1">
    <property type="nucleotide sequence ID" value="NZ_CP115922.1"/>
</dbReference>
<sequence>MSNLIQKAKQIIDNWTERYQTSDALIEFLFNWGYSQTCLNPVEAPQFTDKQFIKESAMLSEYLHEAMLSDTPLALVSVLSEYGIDSFDSREASFSQYESFQYITIVFDDFGNGETLLQVLSDRLSSAHENNESVELYIESNSPMNAVISLIQTMYIIAYIDQRSAASSKPQVLAVVQGDQECAISKAYSYMTRSDDFEDATRH</sequence>
<protein>
    <submittedName>
        <fullName evidence="1">Uncharacterized protein</fullName>
    </submittedName>
</protein>
<dbReference type="KEGG" id="vck:PG915_24415"/>
<name>A0AAU8BRZ6_9VIBR</name>
<proteinExistence type="predicted"/>
<accession>A0AAU8BRZ6</accession>
<evidence type="ECO:0000313" key="1">
    <source>
        <dbReference type="EMBL" id="XCD19304.1"/>
    </source>
</evidence>